<gene>
    <name evidence="1" type="ORF">BN424_1997</name>
</gene>
<organism evidence="1 2">
    <name type="scientific">Carnobacterium maltaromaticum LMA28</name>
    <dbReference type="NCBI Taxonomy" id="1234679"/>
    <lineage>
        <taxon>Bacteria</taxon>
        <taxon>Bacillati</taxon>
        <taxon>Bacillota</taxon>
        <taxon>Bacilli</taxon>
        <taxon>Lactobacillales</taxon>
        <taxon>Carnobacteriaceae</taxon>
        <taxon>Carnobacterium</taxon>
    </lineage>
</organism>
<reference evidence="2" key="1">
    <citation type="journal article" date="2013" name="Genome Announc.">
        <title>Complete Chromosome Sequence of Carnobacterium maltaromaticum LMA 28.</title>
        <authorList>
            <person name="Cailliez-Grimal C."/>
            <person name="Chaillou S."/>
            <person name="Anba-Mondoloni J."/>
            <person name="Loux V."/>
            <person name="Afzal M.I."/>
            <person name="Rahman A."/>
            <person name="Kergourlay G."/>
            <person name="Champomier-Verges M.C."/>
            <person name="Zagorec M."/>
            <person name="Dalgaard P."/>
            <person name="Leisner J.J."/>
            <person name="Prevost H."/>
            <person name="Revol-Junelles A.M."/>
            <person name="Borges F."/>
        </authorList>
    </citation>
    <scope>NUCLEOTIDE SEQUENCE</scope>
    <source>
        <strain evidence="2">LMA28</strain>
    </source>
</reference>
<dbReference type="RefSeq" id="WP_015076627.1">
    <property type="nucleotide sequence ID" value="NC_019425.2"/>
</dbReference>
<evidence type="ECO:0000313" key="1">
    <source>
        <dbReference type="EMBL" id="CCO11438.2"/>
    </source>
</evidence>
<dbReference type="HOGENOM" id="CLU_777765_0_0_9"/>
<dbReference type="EMBL" id="HE999757">
    <property type="protein sequence ID" value="CCO11438.2"/>
    <property type="molecule type" value="Genomic_DNA"/>
</dbReference>
<name>K8EHZ6_CARML</name>
<dbReference type="AlphaFoldDB" id="K8EHZ6"/>
<protein>
    <submittedName>
        <fullName evidence="1">Phage structural domain protein</fullName>
    </submittedName>
</protein>
<dbReference type="Proteomes" id="UP000000212">
    <property type="component" value="Chromosome"/>
</dbReference>
<sequence length="356" mass="39423">MEQGLFFPSKNGDRKYKASDFTGYFSHLFSNGVFSNNSENLQVLASKTNGLAVVVGAGYGNINGYLYQLTEAKTIVFKVADVSGTAKKGAVVLRMDLNERLMSVETKGTTELTRTNSIYELMLAEVSIPGGGLPITQSMIKDTRGNGELCGYVSSLIDIDPTTLWLQFEADWKKWLEDIKDLIDENEAAKLALAIDELKKNLNTHLSNESIHITNVERTNWNNKAAALHSHSISQITNLQTELNQKEAKVSDSGWIKAVTSGVTHNANQPFSYRKIGNRVEFRGGGNFPIAGGYTFLIMPSGFYPSQEYRASATVQDSDTTKKFIFQVLTNGTCKIIHNTVSSNIVWMDGQHYYVD</sequence>
<dbReference type="eggNOG" id="ENOG502ZQEV">
    <property type="taxonomic scope" value="Bacteria"/>
</dbReference>
<dbReference type="STRING" id="1234679.BN424_1997"/>
<dbReference type="KEGG" id="cml:BN424_1997"/>
<evidence type="ECO:0000313" key="2">
    <source>
        <dbReference type="Proteomes" id="UP000000212"/>
    </source>
</evidence>
<dbReference type="OrthoDB" id="9795386at2"/>
<proteinExistence type="predicted"/>
<keyword evidence="2" id="KW-1185">Reference proteome</keyword>
<accession>K8EHZ6</accession>